<keyword evidence="2 4" id="KW-0694">RNA-binding</keyword>
<feature type="compositionally biased region" description="Low complexity" evidence="6">
    <location>
        <begin position="253"/>
        <end position="267"/>
    </location>
</feature>
<feature type="compositionally biased region" description="Low complexity" evidence="6">
    <location>
        <begin position="792"/>
        <end position="803"/>
    </location>
</feature>
<dbReference type="CDD" id="cd12417">
    <property type="entry name" value="RRM_SAFB_like"/>
    <property type="match status" value="1"/>
</dbReference>
<dbReference type="Gene3D" id="1.10.720.30">
    <property type="entry name" value="SAP domain"/>
    <property type="match status" value="1"/>
</dbReference>
<feature type="compositionally biased region" description="Low complexity" evidence="6">
    <location>
        <begin position="362"/>
        <end position="379"/>
    </location>
</feature>
<feature type="compositionally biased region" description="Basic and acidic residues" evidence="6">
    <location>
        <begin position="831"/>
        <end position="844"/>
    </location>
</feature>
<keyword evidence="5" id="KW-0175">Coiled coil</keyword>
<dbReference type="InterPro" id="IPR036361">
    <property type="entry name" value="SAP_dom_sf"/>
</dbReference>
<dbReference type="SMART" id="SM00360">
    <property type="entry name" value="RRM"/>
    <property type="match status" value="1"/>
</dbReference>
<dbReference type="Gene3D" id="3.30.70.330">
    <property type="match status" value="1"/>
</dbReference>
<evidence type="ECO:0000256" key="2">
    <source>
        <dbReference type="ARBA" id="ARBA00022884"/>
    </source>
</evidence>
<dbReference type="Pfam" id="PF02037">
    <property type="entry name" value="SAP"/>
    <property type="match status" value="1"/>
</dbReference>
<evidence type="ECO:0000313" key="10">
    <source>
        <dbReference type="Proteomes" id="UP001608902"/>
    </source>
</evidence>
<organism evidence="9 10">
    <name type="scientific">Gnathostoma spinigerum</name>
    <dbReference type="NCBI Taxonomy" id="75299"/>
    <lineage>
        <taxon>Eukaryota</taxon>
        <taxon>Metazoa</taxon>
        <taxon>Ecdysozoa</taxon>
        <taxon>Nematoda</taxon>
        <taxon>Chromadorea</taxon>
        <taxon>Rhabditida</taxon>
        <taxon>Spirurina</taxon>
        <taxon>Gnathostomatomorpha</taxon>
        <taxon>Gnathostomatoidea</taxon>
        <taxon>Gnathostomatidae</taxon>
        <taxon>Gnathostoma</taxon>
    </lineage>
</organism>
<accession>A0ABD6E934</accession>
<evidence type="ECO:0000313" key="9">
    <source>
        <dbReference type="EMBL" id="MFH4973879.1"/>
    </source>
</evidence>
<evidence type="ECO:0000256" key="3">
    <source>
        <dbReference type="ARBA" id="ARBA00023242"/>
    </source>
</evidence>
<dbReference type="Proteomes" id="UP001608902">
    <property type="component" value="Unassembled WGS sequence"/>
</dbReference>
<dbReference type="SMART" id="SM00513">
    <property type="entry name" value="SAP"/>
    <property type="match status" value="1"/>
</dbReference>
<feature type="compositionally biased region" description="Basic and acidic residues" evidence="6">
    <location>
        <begin position="623"/>
        <end position="641"/>
    </location>
</feature>
<dbReference type="PANTHER" id="PTHR15683:SF8">
    <property type="entry name" value="SCAFFOLD ATTACHMENT FACTOR B, ISOFORM B"/>
    <property type="match status" value="1"/>
</dbReference>
<feature type="compositionally biased region" description="Acidic residues" evidence="6">
    <location>
        <begin position="161"/>
        <end position="175"/>
    </location>
</feature>
<name>A0ABD6E934_9BILA</name>
<feature type="compositionally biased region" description="Polar residues" evidence="6">
    <location>
        <begin position="63"/>
        <end position="90"/>
    </location>
</feature>
<evidence type="ECO:0000256" key="5">
    <source>
        <dbReference type="SAM" id="Coils"/>
    </source>
</evidence>
<gene>
    <name evidence="9" type="ORF">AB6A40_000588</name>
</gene>
<feature type="compositionally biased region" description="Basic and acidic residues" evidence="6">
    <location>
        <begin position="144"/>
        <end position="160"/>
    </location>
</feature>
<comment type="subcellular location">
    <subcellularLocation>
        <location evidence="1">Nucleus</location>
    </subcellularLocation>
</comment>
<feature type="compositionally biased region" description="Low complexity" evidence="6">
    <location>
        <begin position="642"/>
        <end position="661"/>
    </location>
</feature>
<dbReference type="AlphaFoldDB" id="A0ABD6E934"/>
<dbReference type="PANTHER" id="PTHR15683">
    <property type="entry name" value="SCAFFOLD ATTACHMENT FACTOR B-RELATED"/>
    <property type="match status" value="1"/>
</dbReference>
<dbReference type="Pfam" id="PF00076">
    <property type="entry name" value="RRM_1"/>
    <property type="match status" value="1"/>
</dbReference>
<feature type="region of interest" description="Disordered" evidence="6">
    <location>
        <begin position="55"/>
        <end position="277"/>
    </location>
</feature>
<feature type="compositionally biased region" description="Basic and acidic residues" evidence="6">
    <location>
        <begin position="692"/>
        <end position="703"/>
    </location>
</feature>
<feature type="coiled-coil region" evidence="5">
    <location>
        <begin position="554"/>
        <end position="604"/>
    </location>
</feature>
<sequence length="844" mass="93025">MSVDNKASPGITNKKQMLLTELRVFELKQELEKRGLDKNGIKFALIERLEASLVKEGHDPKTYQFSVSDYNKPQTPSMDNSSTNKPGETNPSEDEKVVSENITKSEDFAEKADDTQKQEDTKEANRYMECDAENTVQKDDEETVDVKNEGGDMELDHVEKEEDEGITLEDDDLEDIEKSKSGGRTAGMTEVANKEEDTSNKVDSNGDEGTQETAELKTESVNTSSKVNEESELKTEQISLGAPAETVESGLPQSHGLSESQRSSQSSTGKDDNSLWVKGISPTTKAADLKLLFLKYGRVVTAKIFTRRQQPSTACFGFVTMPDSATADLCIHKLHRTTLKGRIITVERADRCNMPVVKTAKKTTSSGAATKTHSSATATGDNAKSGVMSNKAVSGGDKSEKRDSLNTQKALNEKGKTQGESGDKLSKSGRTSSGTKKTPVKAPSDEPHGSSKGSSKSLVTSSSMRSHRAGPSQMSRSYRGGRKAIAERAGRMAVIRRSRGGIRKLNSYGGIRPSVLGRRSVVASSRGVPSSSSRHSLSHRVEIARRIDPPGWDKREMMEIMRRKEEEHRIKEQELRLQRERERLKFERERIERERLELQQLRQMATFVAPPVPPMVPQTSSRRSHEIYDDVDSSRSRRSDYGRSTSDRPSSSHRSITSSSRNPMSDRRESRTPTVSSHHVSSSHHGSSRSGTLERDRSRHGSREYGSMSLPSDVPSPMVDRDSRSSLYGRADDYSRRSGSGYARDSYKGSSSSYNGSHRGETGYSGRALSYSSSSAGYVGSSREYDMGGGSSWSSSVGAQSHGMSASWPRSGESWPNGNSTYNSQSVGSYDKYDAYDKYGSRRY</sequence>
<evidence type="ECO:0000256" key="4">
    <source>
        <dbReference type="PROSITE-ProRule" id="PRU00176"/>
    </source>
</evidence>
<feature type="compositionally biased region" description="Basic and acidic residues" evidence="6">
    <location>
        <begin position="719"/>
        <end position="736"/>
    </location>
</feature>
<dbReference type="InterPro" id="IPR003034">
    <property type="entry name" value="SAP_dom"/>
</dbReference>
<dbReference type="EMBL" id="JBGFUD010000171">
    <property type="protein sequence ID" value="MFH4973879.1"/>
    <property type="molecule type" value="Genomic_DNA"/>
</dbReference>
<evidence type="ECO:0000256" key="1">
    <source>
        <dbReference type="ARBA" id="ARBA00004123"/>
    </source>
</evidence>
<dbReference type="InterPro" id="IPR000504">
    <property type="entry name" value="RRM_dom"/>
</dbReference>
<feature type="region of interest" description="Disordered" evidence="6">
    <location>
        <begin position="357"/>
        <end position="481"/>
    </location>
</feature>
<dbReference type="SUPFAM" id="SSF68906">
    <property type="entry name" value="SAP domain"/>
    <property type="match status" value="1"/>
</dbReference>
<comment type="caution">
    <text evidence="9">The sequence shown here is derived from an EMBL/GenBank/DDBJ whole genome shotgun (WGS) entry which is preliminary data.</text>
</comment>
<evidence type="ECO:0000256" key="6">
    <source>
        <dbReference type="SAM" id="MobiDB-lite"/>
    </source>
</evidence>
<feature type="compositionally biased region" description="Polar residues" evidence="6">
    <location>
        <begin position="211"/>
        <end position="226"/>
    </location>
</feature>
<dbReference type="InterPro" id="IPR035979">
    <property type="entry name" value="RBD_domain_sf"/>
</dbReference>
<protein>
    <submittedName>
        <fullName evidence="9">Uncharacterized protein</fullName>
    </submittedName>
</protein>
<feature type="compositionally biased region" description="Low complexity" evidence="6">
    <location>
        <begin position="764"/>
        <end position="782"/>
    </location>
</feature>
<dbReference type="GO" id="GO:0003723">
    <property type="term" value="F:RNA binding"/>
    <property type="evidence" value="ECO:0007669"/>
    <property type="project" value="UniProtKB-UniRule"/>
</dbReference>
<proteinExistence type="predicted"/>
<dbReference type="PROSITE" id="PS50800">
    <property type="entry name" value="SAP"/>
    <property type="match status" value="1"/>
</dbReference>
<evidence type="ECO:0000259" key="7">
    <source>
        <dbReference type="PROSITE" id="PS50102"/>
    </source>
</evidence>
<feature type="compositionally biased region" description="Basic and acidic residues" evidence="6">
    <location>
        <begin position="93"/>
        <end position="129"/>
    </location>
</feature>
<feature type="compositionally biased region" description="Low complexity" evidence="6">
    <location>
        <begin position="428"/>
        <end position="437"/>
    </location>
</feature>
<feature type="domain" description="SAP" evidence="8">
    <location>
        <begin position="19"/>
        <end position="53"/>
    </location>
</feature>
<dbReference type="PROSITE" id="PS50102">
    <property type="entry name" value="RRM"/>
    <property type="match status" value="1"/>
</dbReference>
<dbReference type="InterPro" id="IPR051738">
    <property type="entry name" value="SAF_Modulators"/>
</dbReference>
<feature type="compositionally biased region" description="Low complexity" evidence="6">
    <location>
        <begin position="450"/>
        <end position="464"/>
    </location>
</feature>
<keyword evidence="10" id="KW-1185">Reference proteome</keyword>
<reference evidence="9 10" key="1">
    <citation type="submission" date="2024-08" db="EMBL/GenBank/DDBJ databases">
        <title>Gnathostoma spinigerum genome.</title>
        <authorList>
            <person name="Gonzalez-Bertolin B."/>
            <person name="Monzon S."/>
            <person name="Zaballos A."/>
            <person name="Jimenez P."/>
            <person name="Dekumyoy P."/>
            <person name="Varona S."/>
            <person name="Cuesta I."/>
            <person name="Sumanam S."/>
            <person name="Adisakwattana P."/>
            <person name="Gasser R.B."/>
            <person name="Hernandez-Gonzalez A."/>
            <person name="Young N.D."/>
            <person name="Perteguer M.J."/>
        </authorList>
    </citation>
    <scope>NUCLEOTIDE SEQUENCE [LARGE SCALE GENOMIC DNA]</scope>
    <source>
        <strain evidence="9">AL3</strain>
        <tissue evidence="9">Liver</tissue>
    </source>
</reference>
<feature type="compositionally biased region" description="Low complexity" evidence="6">
    <location>
        <begin position="748"/>
        <end position="757"/>
    </location>
</feature>
<feature type="region of interest" description="Disordered" evidence="6">
    <location>
        <begin position="608"/>
        <end position="844"/>
    </location>
</feature>
<feature type="compositionally biased region" description="Basic and acidic residues" evidence="6">
    <location>
        <begin position="411"/>
        <end position="426"/>
    </location>
</feature>
<dbReference type="GO" id="GO:0005634">
    <property type="term" value="C:nucleus"/>
    <property type="evidence" value="ECO:0007669"/>
    <property type="project" value="UniProtKB-SubCell"/>
</dbReference>
<dbReference type="SUPFAM" id="SSF54928">
    <property type="entry name" value="RNA-binding domain, RBD"/>
    <property type="match status" value="1"/>
</dbReference>
<evidence type="ECO:0000259" key="8">
    <source>
        <dbReference type="PROSITE" id="PS50800"/>
    </source>
</evidence>
<dbReference type="InterPro" id="IPR012677">
    <property type="entry name" value="Nucleotide-bd_a/b_plait_sf"/>
</dbReference>
<keyword evidence="3" id="KW-0539">Nucleus</keyword>
<feature type="compositionally biased region" description="Polar residues" evidence="6">
    <location>
        <begin position="814"/>
        <end position="828"/>
    </location>
</feature>
<feature type="compositionally biased region" description="Low complexity" evidence="6">
    <location>
        <begin position="672"/>
        <end position="691"/>
    </location>
</feature>
<feature type="domain" description="RRM" evidence="7">
    <location>
        <begin position="273"/>
        <end position="351"/>
    </location>
</feature>